<proteinExistence type="predicted"/>
<accession>A0A5C6MJ67</accession>
<feature type="region of interest" description="Disordered" evidence="1">
    <location>
        <begin position="1"/>
        <end position="144"/>
    </location>
</feature>
<feature type="compositionally biased region" description="Acidic residues" evidence="1">
    <location>
        <begin position="1"/>
        <end position="12"/>
    </location>
</feature>
<dbReference type="EMBL" id="RHFK02000029">
    <property type="protein sequence ID" value="TWW54933.1"/>
    <property type="molecule type" value="Genomic_DNA"/>
</dbReference>
<evidence type="ECO:0000256" key="1">
    <source>
        <dbReference type="SAM" id="MobiDB-lite"/>
    </source>
</evidence>
<keyword evidence="3" id="KW-1185">Reference proteome</keyword>
<organism evidence="2 3">
    <name type="scientific">Takifugu flavidus</name>
    <name type="common">sansaifugu</name>
    <dbReference type="NCBI Taxonomy" id="433684"/>
    <lineage>
        <taxon>Eukaryota</taxon>
        <taxon>Metazoa</taxon>
        <taxon>Chordata</taxon>
        <taxon>Craniata</taxon>
        <taxon>Vertebrata</taxon>
        <taxon>Euteleostomi</taxon>
        <taxon>Actinopterygii</taxon>
        <taxon>Neopterygii</taxon>
        <taxon>Teleostei</taxon>
        <taxon>Neoteleostei</taxon>
        <taxon>Acanthomorphata</taxon>
        <taxon>Eupercaria</taxon>
        <taxon>Tetraodontiformes</taxon>
        <taxon>Tetradontoidea</taxon>
        <taxon>Tetraodontidae</taxon>
        <taxon>Takifugu</taxon>
    </lineage>
</organism>
<name>A0A5C6MJ67_9TELE</name>
<dbReference type="Proteomes" id="UP000324091">
    <property type="component" value="Unassembled WGS sequence"/>
</dbReference>
<sequence length="144" mass="15927">MGLTGDEADDVAEQTGGEQQRSWGQAEKSGPGERAGTRNAEAEVVVRGRKQVEWSRGREGGAEAGRVEQREGESEQRQGEWSRGGERVEQRQGEWSRGRESGAEGGRVEQRQVEWSRGRESGAEAGGVEQRRQEEFLRPESLSS</sequence>
<comment type="caution">
    <text evidence="2">The sequence shown here is derived from an EMBL/GenBank/DDBJ whole genome shotgun (WGS) entry which is preliminary data.</text>
</comment>
<evidence type="ECO:0000313" key="2">
    <source>
        <dbReference type="EMBL" id="TWW54933.1"/>
    </source>
</evidence>
<gene>
    <name evidence="2" type="ORF">D4764_0242020</name>
</gene>
<protein>
    <submittedName>
        <fullName evidence="2">Uncharacterized protein</fullName>
    </submittedName>
</protein>
<evidence type="ECO:0000313" key="3">
    <source>
        <dbReference type="Proteomes" id="UP000324091"/>
    </source>
</evidence>
<feature type="compositionally biased region" description="Basic and acidic residues" evidence="1">
    <location>
        <begin position="129"/>
        <end position="138"/>
    </location>
</feature>
<feature type="compositionally biased region" description="Basic and acidic residues" evidence="1">
    <location>
        <begin position="40"/>
        <end position="122"/>
    </location>
</feature>
<dbReference type="AlphaFoldDB" id="A0A5C6MJ67"/>
<reference evidence="2 3" key="1">
    <citation type="submission" date="2019-04" db="EMBL/GenBank/DDBJ databases">
        <title>Chromosome genome assembly for Takifugu flavidus.</title>
        <authorList>
            <person name="Xiao S."/>
        </authorList>
    </citation>
    <scope>NUCLEOTIDE SEQUENCE [LARGE SCALE GENOMIC DNA]</scope>
    <source>
        <strain evidence="2">HTHZ2018</strain>
        <tissue evidence="2">Muscle</tissue>
    </source>
</reference>